<dbReference type="SUPFAM" id="SSF56925">
    <property type="entry name" value="OMPA-like"/>
    <property type="match status" value="1"/>
</dbReference>
<keyword evidence="3" id="KW-1185">Reference proteome</keyword>
<dbReference type="Proteomes" id="UP000006732">
    <property type="component" value="Chromosome"/>
</dbReference>
<evidence type="ECO:0000259" key="1">
    <source>
        <dbReference type="Pfam" id="PF19783"/>
    </source>
</evidence>
<dbReference type="RefSeq" id="WP_011734443.1">
    <property type="nucleotide sequence ID" value="NC_008609.1"/>
</dbReference>
<evidence type="ECO:0000313" key="3">
    <source>
        <dbReference type="Proteomes" id="UP000006732"/>
    </source>
</evidence>
<sequence length="305" mass="33510">MIAACATTRKIDTQGGISPAFLLATLLLALLALLVGVSAAESVAVTQEVDVGVGYAGHGATDVSPGSELNTNLKYVASRQVTRNLLLRFGAEWQRFSFAESRPSAAPSTLQQLNAIVGLDYQLAEQWLMRAELQPGIYGELGQVDGRRFGAPLILGFVKLVDTDLQWFLGLRVDLRSHYPVAPAVGVRWQFADLWTLNLMLPNPRLEYDVNSRLKAYVGGGIMAGTYVVGDHFGDGRGNKRLNHATLDYIELRVGPGLAWKVRPNLTLEAEAGYVVHRSWDFFDEHVKSTDDPVPYLQFSCCARF</sequence>
<dbReference type="HOGENOM" id="CLU_911689_0_0_7"/>
<dbReference type="AlphaFoldDB" id="A1ALA9"/>
<feature type="domain" description="DUF6268" evidence="1">
    <location>
        <begin position="85"/>
        <end position="289"/>
    </location>
</feature>
<dbReference type="eggNOG" id="ENOG503311V">
    <property type="taxonomic scope" value="Bacteria"/>
</dbReference>
<name>A1ALA9_PELPD</name>
<accession>A1ALA9</accession>
<gene>
    <name evidence="2" type="ordered locus">Ppro_0498</name>
</gene>
<protein>
    <recommendedName>
        <fullName evidence="1">DUF6268 domain-containing protein</fullName>
    </recommendedName>
</protein>
<proteinExistence type="predicted"/>
<organism evidence="2 3">
    <name type="scientific">Pelobacter propionicus (strain DSM 2379 / NBRC 103807 / OttBd1)</name>
    <dbReference type="NCBI Taxonomy" id="338966"/>
    <lineage>
        <taxon>Bacteria</taxon>
        <taxon>Pseudomonadati</taxon>
        <taxon>Thermodesulfobacteriota</taxon>
        <taxon>Desulfuromonadia</taxon>
        <taxon>Desulfuromonadales</taxon>
        <taxon>Desulfuromonadaceae</taxon>
        <taxon>Pelobacter</taxon>
    </lineage>
</organism>
<dbReference type="Pfam" id="PF19783">
    <property type="entry name" value="DUF6268"/>
    <property type="match status" value="1"/>
</dbReference>
<reference evidence="2 3" key="1">
    <citation type="submission" date="2006-10" db="EMBL/GenBank/DDBJ databases">
        <title>Complete sequence of chromosome of Pelobacter propionicus DSM 2379.</title>
        <authorList>
            <consortium name="US DOE Joint Genome Institute"/>
            <person name="Copeland A."/>
            <person name="Lucas S."/>
            <person name="Lapidus A."/>
            <person name="Barry K."/>
            <person name="Detter J.C."/>
            <person name="Glavina del Rio T."/>
            <person name="Hammon N."/>
            <person name="Israni S."/>
            <person name="Dalin E."/>
            <person name="Tice H."/>
            <person name="Pitluck S."/>
            <person name="Saunders E."/>
            <person name="Brettin T."/>
            <person name="Bruce D."/>
            <person name="Han C."/>
            <person name="Tapia R."/>
            <person name="Schmutz J."/>
            <person name="Larimer F."/>
            <person name="Land M."/>
            <person name="Hauser L."/>
            <person name="Kyrpides N."/>
            <person name="Kim E."/>
            <person name="Lovley D."/>
            <person name="Richardson P."/>
        </authorList>
    </citation>
    <scope>NUCLEOTIDE SEQUENCE [LARGE SCALE GENOMIC DNA]</scope>
    <source>
        <strain evidence="3">DSM 2379 / NBRC 103807 / OttBd1</strain>
    </source>
</reference>
<dbReference type="OrthoDB" id="190240at2"/>
<dbReference type="KEGG" id="ppd:Ppro_0498"/>
<dbReference type="InterPro" id="IPR011250">
    <property type="entry name" value="OMP/PagP_B-barrel"/>
</dbReference>
<evidence type="ECO:0000313" key="2">
    <source>
        <dbReference type="EMBL" id="ABK98129.1"/>
    </source>
</evidence>
<dbReference type="EMBL" id="CP000482">
    <property type="protein sequence ID" value="ABK98129.1"/>
    <property type="molecule type" value="Genomic_DNA"/>
</dbReference>
<dbReference type="InterPro" id="IPR046235">
    <property type="entry name" value="DUF6268"/>
</dbReference>